<comment type="caution">
    <text evidence="17">The sequence shown here is derived from an EMBL/GenBank/DDBJ whole genome shotgun (WGS) entry which is preliminary data.</text>
</comment>
<dbReference type="SUPFAM" id="SSF57959">
    <property type="entry name" value="Leucine zipper domain"/>
    <property type="match status" value="1"/>
</dbReference>
<evidence type="ECO:0000313" key="18">
    <source>
        <dbReference type="Proteomes" id="UP000812440"/>
    </source>
</evidence>
<dbReference type="PROSITE" id="PS00036">
    <property type="entry name" value="BZIP_BASIC"/>
    <property type="match status" value="1"/>
</dbReference>
<keyword evidence="18" id="KW-1185">Reference proteome</keyword>
<keyword evidence="10" id="KW-0010">Activator</keyword>
<keyword evidence="8" id="KW-0238">DNA-binding</keyword>
<dbReference type="InterPro" id="IPR004827">
    <property type="entry name" value="bZIP"/>
</dbReference>
<dbReference type="OrthoDB" id="674948at2759"/>
<evidence type="ECO:0000256" key="3">
    <source>
        <dbReference type="ARBA" id="ARBA00022692"/>
    </source>
</evidence>
<keyword evidence="4" id="KW-0256">Endoplasmic reticulum</keyword>
<evidence type="ECO:0000256" key="12">
    <source>
        <dbReference type="ARBA" id="ARBA00023180"/>
    </source>
</evidence>
<evidence type="ECO:0000256" key="6">
    <source>
        <dbReference type="ARBA" id="ARBA00022989"/>
    </source>
</evidence>
<comment type="similarity">
    <text evidence="2">Belongs to the bZIP family. ATF subfamily.</text>
</comment>
<evidence type="ECO:0000256" key="9">
    <source>
        <dbReference type="ARBA" id="ARBA00023136"/>
    </source>
</evidence>
<dbReference type="Pfam" id="PF00170">
    <property type="entry name" value="bZIP_1"/>
    <property type="match status" value="1"/>
</dbReference>
<comment type="subcellular location">
    <subcellularLocation>
        <location evidence="1">Endoplasmic reticulum membrane</location>
        <topology evidence="1">Single-pass type II membrane protein</topology>
    </subcellularLocation>
</comment>
<dbReference type="GO" id="GO:0000981">
    <property type="term" value="F:DNA-binding transcription factor activity, RNA polymerase II-specific"/>
    <property type="evidence" value="ECO:0007669"/>
    <property type="project" value="TreeGrafter"/>
</dbReference>
<feature type="coiled-coil region" evidence="14">
    <location>
        <begin position="228"/>
        <end position="262"/>
    </location>
</feature>
<keyword evidence="9" id="KW-0472">Membrane</keyword>
<evidence type="ECO:0000256" key="14">
    <source>
        <dbReference type="SAM" id="Coils"/>
    </source>
</evidence>
<dbReference type="GO" id="GO:0000978">
    <property type="term" value="F:RNA polymerase II cis-regulatory region sequence-specific DNA binding"/>
    <property type="evidence" value="ECO:0007669"/>
    <property type="project" value="TreeGrafter"/>
</dbReference>
<dbReference type="Proteomes" id="UP000812440">
    <property type="component" value="Unassembled WGS sequence"/>
</dbReference>
<feature type="compositionally biased region" description="Acidic residues" evidence="15">
    <location>
        <begin position="147"/>
        <end position="157"/>
    </location>
</feature>
<keyword evidence="7" id="KW-0805">Transcription regulation</keyword>
<dbReference type="PRINTS" id="PR00041">
    <property type="entry name" value="LEUZIPPRCREB"/>
</dbReference>
<keyword evidence="12" id="KW-0325">Glycoprotein</keyword>
<gene>
    <name evidence="17" type="ORF">GDO86_019310</name>
</gene>
<dbReference type="PROSITE" id="PS50217">
    <property type="entry name" value="BZIP"/>
    <property type="match status" value="1"/>
</dbReference>
<evidence type="ECO:0000256" key="4">
    <source>
        <dbReference type="ARBA" id="ARBA00022824"/>
    </source>
</evidence>
<keyword evidence="13" id="KW-0539">Nucleus</keyword>
<proteinExistence type="inferred from homology"/>
<dbReference type="SMART" id="SM00338">
    <property type="entry name" value="BRLZ"/>
    <property type="match status" value="1"/>
</dbReference>
<feature type="region of interest" description="Disordered" evidence="15">
    <location>
        <begin position="143"/>
        <end position="162"/>
    </location>
</feature>
<sequence length="313" mass="35160">MEESSFIDFLLDDILTDDERISEQGLLDIPEWSSLKPPMIDDSAVEDFLSELLSGYEDVDSNMGSSPDMSDSGISNAAFSSPGILENSPPPSPNIIQSDHNYSLLQGHEEDILQSVRSETCEGDILIDLEICDDFTESRRFLSVSTQDDEEQDDEEGTGYPVEKDLSLTEEETRLLGKEGIVLPSHLPLTKTEERALKRVRRKIRNKRSAQESRKKKKEYVDGLENRVTVCTAHNQELQKKVQNLQKQNQSLLQQLRNLQALVTQTGAKTTASSTCVMVFVSLVLPSFSPQLVPIWHNRHAAQPSWSHFPSVT</sequence>
<protein>
    <recommendedName>
        <fullName evidence="16">BZIP domain-containing protein</fullName>
    </recommendedName>
</protein>
<keyword evidence="14" id="KW-0175">Coiled coil</keyword>
<evidence type="ECO:0000256" key="8">
    <source>
        <dbReference type="ARBA" id="ARBA00023125"/>
    </source>
</evidence>
<dbReference type="GO" id="GO:0005789">
    <property type="term" value="C:endoplasmic reticulum membrane"/>
    <property type="evidence" value="ECO:0007669"/>
    <property type="project" value="UniProtKB-SubCell"/>
</dbReference>
<feature type="domain" description="BZIP" evidence="16">
    <location>
        <begin position="196"/>
        <end position="259"/>
    </location>
</feature>
<keyword evidence="3" id="KW-0812">Transmembrane</keyword>
<dbReference type="EMBL" id="JAACNH010000323">
    <property type="protein sequence ID" value="KAG8431175.1"/>
    <property type="molecule type" value="Genomic_DNA"/>
</dbReference>
<dbReference type="FunFam" id="1.20.5.170:FF:000042">
    <property type="entry name" value="Cyclic AMP-responsive element-binding protein 3-like protein 3"/>
    <property type="match status" value="1"/>
</dbReference>
<reference evidence="17" key="1">
    <citation type="thesis" date="2020" institute="ProQuest LLC" country="789 East Eisenhower Parkway, Ann Arbor, MI, USA">
        <title>Comparative Genomics and Chromosome Evolution.</title>
        <authorList>
            <person name="Mudd A.B."/>
        </authorList>
    </citation>
    <scope>NUCLEOTIDE SEQUENCE</scope>
    <source>
        <strain evidence="17">Female2</strain>
        <tissue evidence="17">Blood</tissue>
    </source>
</reference>
<dbReference type="Gene3D" id="1.20.5.170">
    <property type="match status" value="1"/>
</dbReference>
<dbReference type="InterPro" id="IPR046347">
    <property type="entry name" value="bZIP_sf"/>
</dbReference>
<keyword evidence="5" id="KW-0735">Signal-anchor</keyword>
<evidence type="ECO:0000259" key="16">
    <source>
        <dbReference type="PROSITE" id="PS50217"/>
    </source>
</evidence>
<keyword evidence="6" id="KW-1133">Transmembrane helix</keyword>
<accession>A0A8T2IDW1</accession>
<evidence type="ECO:0000256" key="10">
    <source>
        <dbReference type="ARBA" id="ARBA00023159"/>
    </source>
</evidence>
<evidence type="ECO:0000256" key="15">
    <source>
        <dbReference type="SAM" id="MobiDB-lite"/>
    </source>
</evidence>
<dbReference type="PANTHER" id="PTHR45996:SF4">
    <property type="entry name" value="CYCLIC AMP-RESPONSIVE ELEMENT-BINDING PROTEIN 3"/>
    <property type="match status" value="1"/>
</dbReference>
<dbReference type="CDD" id="cd14689">
    <property type="entry name" value="bZIP_CREB3"/>
    <property type="match status" value="1"/>
</dbReference>
<name>A0A8T2IDW1_9PIPI</name>
<evidence type="ECO:0000256" key="1">
    <source>
        <dbReference type="ARBA" id="ARBA00004648"/>
    </source>
</evidence>
<dbReference type="InterPro" id="IPR051381">
    <property type="entry name" value="CREB_ATF_subfamily"/>
</dbReference>
<dbReference type="AlphaFoldDB" id="A0A8T2IDW1"/>
<evidence type="ECO:0000313" key="17">
    <source>
        <dbReference type="EMBL" id="KAG8431175.1"/>
    </source>
</evidence>
<evidence type="ECO:0000256" key="7">
    <source>
        <dbReference type="ARBA" id="ARBA00023015"/>
    </source>
</evidence>
<evidence type="ECO:0000256" key="2">
    <source>
        <dbReference type="ARBA" id="ARBA00009050"/>
    </source>
</evidence>
<evidence type="ECO:0000256" key="13">
    <source>
        <dbReference type="ARBA" id="ARBA00023242"/>
    </source>
</evidence>
<evidence type="ECO:0000256" key="5">
    <source>
        <dbReference type="ARBA" id="ARBA00022968"/>
    </source>
</evidence>
<keyword evidence="11" id="KW-0804">Transcription</keyword>
<evidence type="ECO:0000256" key="11">
    <source>
        <dbReference type="ARBA" id="ARBA00023163"/>
    </source>
</evidence>
<organism evidence="17 18">
    <name type="scientific">Hymenochirus boettgeri</name>
    <name type="common">Congo dwarf clawed frog</name>
    <dbReference type="NCBI Taxonomy" id="247094"/>
    <lineage>
        <taxon>Eukaryota</taxon>
        <taxon>Metazoa</taxon>
        <taxon>Chordata</taxon>
        <taxon>Craniata</taxon>
        <taxon>Vertebrata</taxon>
        <taxon>Euteleostomi</taxon>
        <taxon>Amphibia</taxon>
        <taxon>Batrachia</taxon>
        <taxon>Anura</taxon>
        <taxon>Pipoidea</taxon>
        <taxon>Pipidae</taxon>
        <taxon>Pipinae</taxon>
        <taxon>Hymenochirus</taxon>
    </lineage>
</organism>
<dbReference type="GO" id="GO:0005634">
    <property type="term" value="C:nucleus"/>
    <property type="evidence" value="ECO:0007669"/>
    <property type="project" value="TreeGrafter"/>
</dbReference>
<dbReference type="PANTHER" id="PTHR45996">
    <property type="entry name" value="AGAP001464-PB"/>
    <property type="match status" value="1"/>
</dbReference>